<evidence type="ECO:0000313" key="3">
    <source>
        <dbReference type="Proteomes" id="UP000011863"/>
    </source>
</evidence>
<organism evidence="2 3">
    <name type="scientific">Ilumatobacter coccineus (strain NBRC 103263 / KCTC 29153 / YM16-304)</name>
    <dbReference type="NCBI Taxonomy" id="1313172"/>
    <lineage>
        <taxon>Bacteria</taxon>
        <taxon>Bacillati</taxon>
        <taxon>Actinomycetota</taxon>
        <taxon>Acidimicrobiia</taxon>
        <taxon>Acidimicrobiales</taxon>
        <taxon>Ilumatobacteraceae</taxon>
        <taxon>Ilumatobacter</taxon>
    </lineage>
</organism>
<feature type="region of interest" description="Disordered" evidence="1">
    <location>
        <begin position="83"/>
        <end position="168"/>
    </location>
</feature>
<feature type="compositionally biased region" description="Polar residues" evidence="1">
    <location>
        <begin position="148"/>
        <end position="163"/>
    </location>
</feature>
<keyword evidence="3" id="KW-1185">Reference proteome</keyword>
<name>A0A6C7EFF2_ILUCY</name>
<proteinExistence type="predicted"/>
<accession>A0A6C7EFF2</accession>
<dbReference type="AlphaFoldDB" id="A0A6C7EFF2"/>
<evidence type="ECO:0000256" key="1">
    <source>
        <dbReference type="SAM" id="MobiDB-lite"/>
    </source>
</evidence>
<sequence length="262" mass="26369">MTLRRAIRDLLAGGDGAALADVPADEVAQALTNYADTASLAEADALAPIVTRASHVPFDADVDGDLGAPLLDVHAELASLDPVQPASVDDGEVADPVDGIDGAPSGNGRGVDEHGPDADDGTGEHDDIDGGDDQADTSDVDPDGWFDEQTSSASASDGQSGTTFAGDAPTADEAMAFGTGTAGVDSAGVDGSGDTLDAMLHATSANSHDMIDPAGFEQAEFEVDSINELPIDAADQGIAIDGEIEVDDGPLDDSFGDVDFDV</sequence>
<gene>
    <name evidence="2" type="ORF">YM304_35850</name>
</gene>
<dbReference type="Proteomes" id="UP000011863">
    <property type="component" value="Chromosome"/>
</dbReference>
<dbReference type="KEGG" id="aym:YM304_35850"/>
<feature type="compositionally biased region" description="Acidic residues" evidence="1">
    <location>
        <begin position="126"/>
        <end position="146"/>
    </location>
</feature>
<protein>
    <submittedName>
        <fullName evidence="2">Uncharacterized protein</fullName>
    </submittedName>
</protein>
<feature type="compositionally biased region" description="Basic and acidic residues" evidence="1">
    <location>
        <begin position="110"/>
        <end position="125"/>
    </location>
</feature>
<reference evidence="2 3" key="1">
    <citation type="journal article" date="2013" name="Int. J. Syst. Evol. Microbiol.">
        <title>Ilumatobacter nonamiense sp. nov. and Ilumatobacter coccineum sp. nov., isolated from seashore sand.</title>
        <authorList>
            <person name="Matsumoto A."/>
            <person name="Kasai H."/>
            <person name="Matsuo Y."/>
            <person name="Shizuri Y."/>
            <person name="Ichikawa N."/>
            <person name="Fujita N."/>
            <person name="Omura S."/>
            <person name="Takahashi Y."/>
        </authorList>
    </citation>
    <scope>NUCLEOTIDE SEQUENCE [LARGE SCALE GENOMIC DNA]</scope>
    <source>
        <strain evidence="3">NBRC 103263 / KCTC 29153 / YM16-304</strain>
    </source>
</reference>
<dbReference type="EMBL" id="AP012057">
    <property type="protein sequence ID" value="BAN03899.1"/>
    <property type="molecule type" value="Genomic_DNA"/>
</dbReference>
<dbReference type="RefSeq" id="WP_015443146.1">
    <property type="nucleotide sequence ID" value="NC_020520.1"/>
</dbReference>
<evidence type="ECO:0000313" key="2">
    <source>
        <dbReference type="EMBL" id="BAN03899.1"/>
    </source>
</evidence>